<evidence type="ECO:0000313" key="2">
    <source>
        <dbReference type="Proteomes" id="UP001433268"/>
    </source>
</evidence>
<protein>
    <submittedName>
        <fullName evidence="1">Uncharacterized protein</fullName>
    </submittedName>
</protein>
<comment type="caution">
    <text evidence="1">The sequence shown here is derived from an EMBL/GenBank/DDBJ whole genome shotgun (WGS) entry which is preliminary data.</text>
</comment>
<dbReference type="GeneID" id="92040907"/>
<name>A0ABR1WZJ1_9PEZI</name>
<dbReference type="Proteomes" id="UP001433268">
    <property type="component" value="Unassembled WGS sequence"/>
</dbReference>
<organism evidence="1 2">
    <name type="scientific">Apiospora hydei</name>
    <dbReference type="NCBI Taxonomy" id="1337664"/>
    <lineage>
        <taxon>Eukaryota</taxon>
        <taxon>Fungi</taxon>
        <taxon>Dikarya</taxon>
        <taxon>Ascomycota</taxon>
        <taxon>Pezizomycotina</taxon>
        <taxon>Sordariomycetes</taxon>
        <taxon>Xylariomycetidae</taxon>
        <taxon>Amphisphaeriales</taxon>
        <taxon>Apiosporaceae</taxon>
        <taxon>Apiospora</taxon>
    </lineage>
</organism>
<dbReference type="EMBL" id="JAQQWN010000004">
    <property type="protein sequence ID" value="KAK8088571.1"/>
    <property type="molecule type" value="Genomic_DNA"/>
</dbReference>
<accession>A0ABR1WZJ1</accession>
<evidence type="ECO:0000313" key="1">
    <source>
        <dbReference type="EMBL" id="KAK8088571.1"/>
    </source>
</evidence>
<reference evidence="1 2" key="1">
    <citation type="submission" date="2023-01" db="EMBL/GenBank/DDBJ databases">
        <title>Analysis of 21 Apiospora genomes using comparative genomics revels a genus with tremendous synthesis potential of carbohydrate active enzymes and secondary metabolites.</title>
        <authorList>
            <person name="Sorensen T."/>
        </authorList>
    </citation>
    <scope>NUCLEOTIDE SEQUENCE [LARGE SCALE GENOMIC DNA]</scope>
    <source>
        <strain evidence="1 2">CBS 114990</strain>
    </source>
</reference>
<gene>
    <name evidence="1" type="ORF">PG997_003532</name>
</gene>
<proteinExistence type="predicted"/>
<keyword evidence="2" id="KW-1185">Reference proteome</keyword>
<sequence length="126" mass="14552">MNGHGRSRASSCFSHIILVSFLRPKPHALVYNSGTNVVKVQTDKKVQHDEYWPFELETPSEEQDGDDWQLYLNEEKDVAEARRPYNPPREGFPVTTLRLGRLGPWGRCLRKWGFLNQGYISKDGFS</sequence>
<dbReference type="RefSeq" id="XP_066671465.1">
    <property type="nucleotide sequence ID" value="XM_066807847.1"/>
</dbReference>